<organism evidence="6">
    <name type="scientific">marine metagenome</name>
    <dbReference type="NCBI Taxonomy" id="408172"/>
    <lineage>
        <taxon>unclassified sequences</taxon>
        <taxon>metagenomes</taxon>
        <taxon>ecological metagenomes</taxon>
    </lineage>
</organism>
<dbReference type="NCBIfam" id="TIGR01276">
    <property type="entry name" value="thiB"/>
    <property type="match status" value="1"/>
</dbReference>
<dbReference type="InterPro" id="IPR005967">
    <property type="entry name" value="ThiB"/>
</dbReference>
<dbReference type="CDD" id="cd13545">
    <property type="entry name" value="PBP2_TbpA"/>
    <property type="match status" value="1"/>
</dbReference>
<reference evidence="6" key="1">
    <citation type="submission" date="2018-05" db="EMBL/GenBank/DDBJ databases">
        <authorList>
            <person name="Lanie J.A."/>
            <person name="Ng W.-L."/>
            <person name="Kazmierczak K.M."/>
            <person name="Andrzejewski T.M."/>
            <person name="Davidsen T.M."/>
            <person name="Wayne K.J."/>
            <person name="Tettelin H."/>
            <person name="Glass J.I."/>
            <person name="Rusch D."/>
            <person name="Podicherti R."/>
            <person name="Tsui H.-C.T."/>
            <person name="Winkler M.E."/>
        </authorList>
    </citation>
    <scope>NUCLEOTIDE SEQUENCE</scope>
</reference>
<dbReference type="GO" id="GO:0015888">
    <property type="term" value="P:thiamine transport"/>
    <property type="evidence" value="ECO:0007669"/>
    <property type="project" value="InterPro"/>
</dbReference>
<dbReference type="InterPro" id="IPR005948">
    <property type="entry name" value="ThiB-like"/>
</dbReference>
<proteinExistence type="predicted"/>
<sequence>MLFFYCFSVNANHANTLTIYTYDSFVSDWGPGPIIKKKFEDKFKIHLEFVTVDSAATLLTKVILEGSSTKADIVLGLDMNLLDEANKSNLFFKHSLEHLINIIDLPIDWESENFVPYNYGYFAFVYNNKKFTNPPNSMEELINNTDARIVIQDPRTSTPGLGLLTWIKAIYGNKAGDAWEKLNKKIISVTKGWTDAYYNIFLAGEADMVLSYTTSPAAHIMFENNYDYSAINFSEGNYITIEFAGILKSSKNKLLAKKFLRFMLTEDFQSIIPLTNIMYPVTKINDLPEAYKSLEIPKVLQIDPTIINTNKEDWIEEWLNAS</sequence>
<dbReference type="AlphaFoldDB" id="A0A381TWS2"/>
<dbReference type="PANTHER" id="PTHR30006:SF3">
    <property type="entry name" value="THIAMINE-BINDING PERIPLASMIC PROTEIN"/>
    <property type="match status" value="1"/>
</dbReference>
<accession>A0A381TWS2</accession>
<keyword evidence="3" id="KW-0813">Transport</keyword>
<name>A0A381TWS2_9ZZZZ</name>
<dbReference type="SUPFAM" id="SSF53850">
    <property type="entry name" value="Periplasmic binding protein-like II"/>
    <property type="match status" value="1"/>
</dbReference>
<evidence type="ECO:0000313" key="6">
    <source>
        <dbReference type="EMBL" id="SVA20299.1"/>
    </source>
</evidence>
<dbReference type="Pfam" id="PF01547">
    <property type="entry name" value="SBP_bac_1"/>
    <property type="match status" value="1"/>
</dbReference>
<dbReference type="NCBIfam" id="TIGR01254">
    <property type="entry name" value="sfuA"/>
    <property type="match status" value="1"/>
</dbReference>
<evidence type="ECO:0000256" key="5">
    <source>
        <dbReference type="ARBA" id="ARBA00022764"/>
    </source>
</evidence>
<evidence type="ECO:0000256" key="3">
    <source>
        <dbReference type="ARBA" id="ARBA00022448"/>
    </source>
</evidence>
<comment type="subcellular location">
    <subcellularLocation>
        <location evidence="1">Periplasm</location>
    </subcellularLocation>
</comment>
<dbReference type="InterPro" id="IPR006059">
    <property type="entry name" value="SBP"/>
</dbReference>
<dbReference type="Gene3D" id="3.40.190.10">
    <property type="entry name" value="Periplasmic binding protein-like II"/>
    <property type="match status" value="2"/>
</dbReference>
<keyword evidence="5" id="KW-0574">Periplasm</keyword>
<evidence type="ECO:0000256" key="4">
    <source>
        <dbReference type="ARBA" id="ARBA00022729"/>
    </source>
</evidence>
<dbReference type="EMBL" id="UINC01005281">
    <property type="protein sequence ID" value="SVA20299.1"/>
    <property type="molecule type" value="Genomic_DNA"/>
</dbReference>
<evidence type="ECO:0000256" key="1">
    <source>
        <dbReference type="ARBA" id="ARBA00004418"/>
    </source>
</evidence>
<dbReference type="GO" id="GO:0030976">
    <property type="term" value="F:thiamine pyrophosphate binding"/>
    <property type="evidence" value="ECO:0007669"/>
    <property type="project" value="TreeGrafter"/>
</dbReference>
<dbReference type="PANTHER" id="PTHR30006">
    <property type="entry name" value="THIAMINE-BINDING PERIPLASMIC PROTEIN-RELATED"/>
    <property type="match status" value="1"/>
</dbReference>
<evidence type="ECO:0000256" key="2">
    <source>
        <dbReference type="ARBA" id="ARBA00019815"/>
    </source>
</evidence>
<protein>
    <recommendedName>
        <fullName evidence="2">Thiamine-binding periplasmic protein</fullName>
    </recommendedName>
</protein>
<keyword evidence="4" id="KW-0732">Signal</keyword>
<dbReference type="GO" id="GO:0030288">
    <property type="term" value="C:outer membrane-bounded periplasmic space"/>
    <property type="evidence" value="ECO:0007669"/>
    <property type="project" value="InterPro"/>
</dbReference>
<dbReference type="GO" id="GO:0030975">
    <property type="term" value="F:thiamine binding"/>
    <property type="evidence" value="ECO:0007669"/>
    <property type="project" value="InterPro"/>
</dbReference>
<gene>
    <name evidence="6" type="ORF">METZ01_LOCUS73153</name>
</gene>